<keyword evidence="4" id="KW-1185">Reference proteome</keyword>
<dbReference type="PROSITE" id="PS51257">
    <property type="entry name" value="PROKAR_LIPOPROTEIN"/>
    <property type="match status" value="1"/>
</dbReference>
<dbReference type="SUPFAM" id="SSF48317">
    <property type="entry name" value="Acid phosphatase/Vanadium-dependent haloperoxidase"/>
    <property type="match status" value="1"/>
</dbReference>
<feature type="domain" description="Phosphatidic acid phosphatase type 2/haloperoxidase" evidence="2">
    <location>
        <begin position="91"/>
        <end position="199"/>
    </location>
</feature>
<feature type="transmembrane region" description="Helical" evidence="1">
    <location>
        <begin position="91"/>
        <end position="112"/>
    </location>
</feature>
<dbReference type="InterPro" id="IPR000326">
    <property type="entry name" value="PAP2/HPO"/>
</dbReference>
<keyword evidence="1" id="KW-0472">Membrane</keyword>
<keyword evidence="1" id="KW-1133">Transmembrane helix</keyword>
<sequence>MTERPAGGPLLAYLGAIACALVFACVTVAAYGWSTGTRLDAAALVAVVDHAPRELSAAAATLVGIGDPLPVLLATGALVCAALARGSLRDALLVLLLVAGAVLLGQLAKSVLAHPRPAPQSYGIVVQPRALPSGHATAAMALALAAVLVAPRQLRIAAAAAGACLAAGVGVSTVVLGWHFPSDVVAGYLFAGSWGLLVAGWASARKGVGTHARKRSAPPRRGRAALPARVVAARAFAASGAALAVLLAALAALLRPDPWSLARLVVDEPSALLFTAVVAAAAVLPLVAITSAIEHSGARSPRSAR</sequence>
<feature type="transmembrane region" description="Helical" evidence="1">
    <location>
        <begin position="271"/>
        <end position="293"/>
    </location>
</feature>
<dbReference type="PANTHER" id="PTHR14969:SF13">
    <property type="entry name" value="AT30094P"/>
    <property type="match status" value="1"/>
</dbReference>
<evidence type="ECO:0000313" key="3">
    <source>
        <dbReference type="EMBL" id="SEH15428.1"/>
    </source>
</evidence>
<evidence type="ECO:0000256" key="1">
    <source>
        <dbReference type="SAM" id="Phobius"/>
    </source>
</evidence>
<dbReference type="InterPro" id="IPR036938">
    <property type="entry name" value="PAP2/HPO_sf"/>
</dbReference>
<dbReference type="RefSeq" id="WP_177169466.1">
    <property type="nucleotide sequence ID" value="NZ_FNWJ01000002.1"/>
</dbReference>
<accession>A0A1H6FYZ2</accession>
<feature type="transmembrane region" description="Helical" evidence="1">
    <location>
        <begin position="185"/>
        <end position="204"/>
    </location>
</feature>
<feature type="transmembrane region" description="Helical" evidence="1">
    <location>
        <begin position="132"/>
        <end position="150"/>
    </location>
</feature>
<evidence type="ECO:0000313" key="4">
    <source>
        <dbReference type="Proteomes" id="UP000222056"/>
    </source>
</evidence>
<dbReference type="PANTHER" id="PTHR14969">
    <property type="entry name" value="SPHINGOSINE-1-PHOSPHATE PHOSPHOHYDROLASE"/>
    <property type="match status" value="1"/>
</dbReference>
<protein>
    <submittedName>
        <fullName evidence="3">PAP2 superfamily protein</fullName>
    </submittedName>
</protein>
<dbReference type="Gene3D" id="1.20.144.10">
    <property type="entry name" value="Phosphatidic acid phosphatase type 2/haloperoxidase"/>
    <property type="match status" value="1"/>
</dbReference>
<dbReference type="STRING" id="29539.SAMN02745716_1945"/>
<keyword evidence="1" id="KW-0812">Transmembrane</keyword>
<feature type="transmembrane region" description="Helical" evidence="1">
    <location>
        <begin position="157"/>
        <end position="179"/>
    </location>
</feature>
<feature type="transmembrane region" description="Helical" evidence="1">
    <location>
        <begin position="57"/>
        <end position="84"/>
    </location>
</feature>
<proteinExistence type="predicted"/>
<dbReference type="EMBL" id="FNWJ01000002">
    <property type="protein sequence ID" value="SEH15428.1"/>
    <property type="molecule type" value="Genomic_DNA"/>
</dbReference>
<dbReference type="AlphaFoldDB" id="A0A1H6FYZ2"/>
<feature type="transmembrane region" description="Helical" evidence="1">
    <location>
        <begin position="225"/>
        <end position="251"/>
    </location>
</feature>
<feature type="transmembrane region" description="Helical" evidence="1">
    <location>
        <begin position="12"/>
        <end position="33"/>
    </location>
</feature>
<organism evidence="3 4">
    <name type="scientific">Thermoleophilum album</name>
    <dbReference type="NCBI Taxonomy" id="29539"/>
    <lineage>
        <taxon>Bacteria</taxon>
        <taxon>Bacillati</taxon>
        <taxon>Actinomycetota</taxon>
        <taxon>Thermoleophilia</taxon>
        <taxon>Thermoleophilales</taxon>
        <taxon>Thermoleophilaceae</taxon>
        <taxon>Thermoleophilum</taxon>
    </lineage>
</organism>
<evidence type="ECO:0000259" key="2">
    <source>
        <dbReference type="SMART" id="SM00014"/>
    </source>
</evidence>
<gene>
    <name evidence="3" type="ORF">SAMN02745716_1945</name>
</gene>
<reference evidence="4" key="1">
    <citation type="submission" date="2016-10" db="EMBL/GenBank/DDBJ databases">
        <authorList>
            <person name="Varghese N."/>
            <person name="Submissions S."/>
        </authorList>
    </citation>
    <scope>NUCLEOTIDE SEQUENCE [LARGE SCALE GENOMIC DNA]</scope>
    <source>
        <strain evidence="4">ATCC 35263</strain>
    </source>
</reference>
<name>A0A1H6FYZ2_THEAL</name>
<dbReference type="Pfam" id="PF01569">
    <property type="entry name" value="PAP2"/>
    <property type="match status" value="1"/>
</dbReference>
<dbReference type="Proteomes" id="UP000222056">
    <property type="component" value="Unassembled WGS sequence"/>
</dbReference>
<dbReference type="SMART" id="SM00014">
    <property type="entry name" value="acidPPc"/>
    <property type="match status" value="1"/>
</dbReference>